<dbReference type="InterPro" id="IPR036188">
    <property type="entry name" value="FAD/NAD-bd_sf"/>
</dbReference>
<comment type="caution">
    <text evidence="4">The sequence shown here is derived from an EMBL/GenBank/DDBJ whole genome shotgun (WGS) entry which is preliminary data.</text>
</comment>
<sequence>MTATDERRSIVIIGAGMAGMAAARRLLGAGHDVTVLEARTRSGGRVHSVRGPFADGMHTEAGPLFVPTDHDHLMEYIRLTGLEDRLVPVSPEHLGGFHYLRGERYLHHGATPEIWNRDGSLTPASWPGELHDDELDADLDALAELIVARVEGGLGDVDDPSWPPAHLHGADEINALEWLASLGASPDAVELIRVAHLASYGDNGRDVSPLFFLQQWADLRRLGTAGSYTVIEGGNDAIANRLAALLGTVIDYGCEVTDIRHDDRGVEVGYLRRGARTALRADHVISAIPFACLDEIAIEPALPPAKAAAVHELKGTSLAHLFIQCKERVWRRPDGRGVIALTGTDTELATIMRDATFAVPGSRGILDLFMVGPQAERMDALDDDARLSAALEALETMFPGISEAAEGAHYHSWNTERFSRGDYVTYTTGQFLRLWPHVATPVGRIHFAGDQTAVKSGWMDGAIRSGHRAAAEILDDIAAA</sequence>
<dbReference type="SUPFAM" id="SSF54373">
    <property type="entry name" value="FAD-linked reductases, C-terminal domain"/>
    <property type="match status" value="1"/>
</dbReference>
<keyword evidence="5" id="KW-1185">Reference proteome</keyword>
<dbReference type="Proteomes" id="UP001500929">
    <property type="component" value="Unassembled WGS sequence"/>
</dbReference>
<dbReference type="EMBL" id="BAAAQY010000005">
    <property type="protein sequence ID" value="GAA2233685.1"/>
    <property type="molecule type" value="Genomic_DNA"/>
</dbReference>
<evidence type="ECO:0000256" key="1">
    <source>
        <dbReference type="ARBA" id="ARBA00001974"/>
    </source>
</evidence>
<dbReference type="InterPro" id="IPR050281">
    <property type="entry name" value="Flavin_monoamine_oxidase"/>
</dbReference>
<dbReference type="RefSeq" id="WP_259479318.1">
    <property type="nucleotide sequence ID" value="NZ_BAAAQY010000005.1"/>
</dbReference>
<evidence type="ECO:0000313" key="4">
    <source>
        <dbReference type="EMBL" id="GAA2233685.1"/>
    </source>
</evidence>
<accession>A0ABP5QF20</accession>
<reference evidence="5" key="1">
    <citation type="journal article" date="2019" name="Int. J. Syst. Evol. Microbiol.">
        <title>The Global Catalogue of Microorganisms (GCM) 10K type strain sequencing project: providing services to taxonomists for standard genome sequencing and annotation.</title>
        <authorList>
            <consortium name="The Broad Institute Genomics Platform"/>
            <consortium name="The Broad Institute Genome Sequencing Center for Infectious Disease"/>
            <person name="Wu L."/>
            <person name="Ma J."/>
        </authorList>
    </citation>
    <scope>NUCLEOTIDE SEQUENCE [LARGE SCALE GENOMIC DNA]</scope>
    <source>
        <strain evidence="5">JCM 16117</strain>
    </source>
</reference>
<protein>
    <submittedName>
        <fullName evidence="4">FAD-dependent oxidoreductase</fullName>
    </submittedName>
</protein>
<organism evidence="4 5">
    <name type="scientific">Herbiconiux moechotypicola</name>
    <dbReference type="NCBI Taxonomy" id="637393"/>
    <lineage>
        <taxon>Bacteria</taxon>
        <taxon>Bacillati</taxon>
        <taxon>Actinomycetota</taxon>
        <taxon>Actinomycetes</taxon>
        <taxon>Micrococcales</taxon>
        <taxon>Microbacteriaceae</taxon>
        <taxon>Herbiconiux</taxon>
    </lineage>
</organism>
<comment type="cofactor">
    <cofactor evidence="1">
        <name>FAD</name>
        <dbReference type="ChEBI" id="CHEBI:57692"/>
    </cofactor>
</comment>
<name>A0ABP5QF20_9MICO</name>
<gene>
    <name evidence="4" type="ORF">GCM10009851_18350</name>
</gene>
<proteinExistence type="predicted"/>
<evidence type="ECO:0000256" key="2">
    <source>
        <dbReference type="ARBA" id="ARBA00023002"/>
    </source>
</evidence>
<evidence type="ECO:0000259" key="3">
    <source>
        <dbReference type="Pfam" id="PF01593"/>
    </source>
</evidence>
<dbReference type="PRINTS" id="PR00757">
    <property type="entry name" value="AMINEOXDASEF"/>
</dbReference>
<dbReference type="SUPFAM" id="SSF51905">
    <property type="entry name" value="FAD/NAD(P)-binding domain"/>
    <property type="match status" value="1"/>
</dbReference>
<keyword evidence="2" id="KW-0560">Oxidoreductase</keyword>
<dbReference type="PANTHER" id="PTHR10742:SF342">
    <property type="entry name" value="AMINE OXIDASE"/>
    <property type="match status" value="1"/>
</dbReference>
<dbReference type="Pfam" id="PF01593">
    <property type="entry name" value="Amino_oxidase"/>
    <property type="match status" value="1"/>
</dbReference>
<dbReference type="InterPro" id="IPR001613">
    <property type="entry name" value="Flavin_amine_oxidase"/>
</dbReference>
<feature type="domain" description="Amine oxidase" evidence="3">
    <location>
        <begin position="17"/>
        <end position="474"/>
    </location>
</feature>
<dbReference type="InterPro" id="IPR002937">
    <property type="entry name" value="Amino_oxidase"/>
</dbReference>
<dbReference type="Gene3D" id="3.50.50.60">
    <property type="entry name" value="FAD/NAD(P)-binding domain"/>
    <property type="match status" value="1"/>
</dbReference>
<dbReference type="PANTHER" id="PTHR10742">
    <property type="entry name" value="FLAVIN MONOAMINE OXIDASE"/>
    <property type="match status" value="1"/>
</dbReference>
<evidence type="ECO:0000313" key="5">
    <source>
        <dbReference type="Proteomes" id="UP001500929"/>
    </source>
</evidence>